<evidence type="ECO:0000256" key="2">
    <source>
        <dbReference type="SAM" id="SignalP"/>
    </source>
</evidence>
<dbReference type="PANTHER" id="PTHR35869">
    <property type="entry name" value="OUTER-MEMBRANE LIPOPROTEIN CARRIER PROTEIN"/>
    <property type="match status" value="1"/>
</dbReference>
<sequence length="199" mass="21201">MKHALLALVLSLAATMAAAQSKQPLSAISAYLNGLTTVTAPFTQFNDDGSRSTGTLYVHRPGRMRFQYDGPDAPVVIAGNGAVVIEDPKSNQPPESYPLSRTPLSILLARRVDLGRANMVVGHDARGGMTVVTAQDPERPEQGRIDLMFGGSPLALREWIVHDETGGQTRVVLGDLTTGGALANSLFRPPNTSGNLNER</sequence>
<keyword evidence="3" id="KW-0449">Lipoprotein</keyword>
<dbReference type="InterPro" id="IPR029046">
    <property type="entry name" value="LolA/LolB/LppX"/>
</dbReference>
<comment type="caution">
    <text evidence="3">The sequence shown here is derived from an EMBL/GenBank/DDBJ whole genome shotgun (WGS) entry which is preliminary data.</text>
</comment>
<dbReference type="Proteomes" id="UP000619079">
    <property type="component" value="Unassembled WGS sequence"/>
</dbReference>
<gene>
    <name evidence="3" type="ORF">JF290_15180</name>
</gene>
<dbReference type="CDD" id="cd16325">
    <property type="entry name" value="LolA"/>
    <property type="match status" value="1"/>
</dbReference>
<dbReference type="Gene3D" id="2.50.20.10">
    <property type="entry name" value="Lipoprotein localisation LolA/LolB/LppX"/>
    <property type="match status" value="1"/>
</dbReference>
<evidence type="ECO:0000313" key="3">
    <source>
        <dbReference type="EMBL" id="MBJ6372869.1"/>
    </source>
</evidence>
<dbReference type="EMBL" id="JAELVR010000010">
    <property type="protein sequence ID" value="MBJ6372869.1"/>
    <property type="molecule type" value="Genomic_DNA"/>
</dbReference>
<reference evidence="3" key="1">
    <citation type="submission" date="2020-12" db="EMBL/GenBank/DDBJ databases">
        <title>Sedimentitalea sp. nov., isolated from sand in Incheon.</title>
        <authorList>
            <person name="Kim W."/>
        </authorList>
    </citation>
    <scope>NUCLEOTIDE SEQUENCE</scope>
    <source>
        <strain evidence="3">CAU 1593</strain>
    </source>
</reference>
<keyword evidence="4" id="KW-1185">Reference proteome</keyword>
<dbReference type="SUPFAM" id="SSF89392">
    <property type="entry name" value="Prokaryotic lipoproteins and lipoprotein localization factors"/>
    <property type="match status" value="1"/>
</dbReference>
<dbReference type="RefSeq" id="WP_199025740.1">
    <property type="nucleotide sequence ID" value="NZ_JAELVR010000010.1"/>
</dbReference>
<dbReference type="Pfam" id="PF03548">
    <property type="entry name" value="LolA"/>
    <property type="match status" value="1"/>
</dbReference>
<dbReference type="InterPro" id="IPR004564">
    <property type="entry name" value="OM_lipoprot_carrier_LolA-like"/>
</dbReference>
<accession>A0A8J7JEI8</accession>
<evidence type="ECO:0000313" key="4">
    <source>
        <dbReference type="Proteomes" id="UP000619079"/>
    </source>
</evidence>
<dbReference type="PANTHER" id="PTHR35869:SF1">
    <property type="entry name" value="OUTER-MEMBRANE LIPOPROTEIN CARRIER PROTEIN"/>
    <property type="match status" value="1"/>
</dbReference>
<proteinExistence type="predicted"/>
<name>A0A8J7JEI8_9RHOB</name>
<organism evidence="3 4">
    <name type="scientific">Sedimentitalea arenosa</name>
    <dbReference type="NCBI Taxonomy" id="2798803"/>
    <lineage>
        <taxon>Bacteria</taxon>
        <taxon>Pseudomonadati</taxon>
        <taxon>Pseudomonadota</taxon>
        <taxon>Alphaproteobacteria</taxon>
        <taxon>Rhodobacterales</taxon>
        <taxon>Paracoccaceae</taxon>
        <taxon>Sedimentitalea</taxon>
    </lineage>
</organism>
<feature type="chain" id="PRO_5035264825" evidence="2">
    <location>
        <begin position="20"/>
        <end position="199"/>
    </location>
</feature>
<feature type="signal peptide" evidence="2">
    <location>
        <begin position="1"/>
        <end position="19"/>
    </location>
</feature>
<dbReference type="AlphaFoldDB" id="A0A8J7JEI8"/>
<keyword evidence="1 2" id="KW-0732">Signal</keyword>
<protein>
    <submittedName>
        <fullName evidence="3">Outer membrane lipoprotein carrier protein LolA</fullName>
    </submittedName>
</protein>
<evidence type="ECO:0000256" key="1">
    <source>
        <dbReference type="ARBA" id="ARBA00022729"/>
    </source>
</evidence>